<keyword evidence="3" id="KW-1185">Reference proteome</keyword>
<dbReference type="AlphaFoldDB" id="A0A9P6TUB1"/>
<name>A0A9P6TUB1_9FUNG</name>
<sequence>MCAKQDKFPSPGAFWDACKGRFLKEAQEAQNKMRSAKRRKRSTAERRLKQALSTLANSPDDAQATEEYAHALVELAEIDSYTMERTLTLAHVQWIEEGERPSPILTARLR</sequence>
<gene>
    <name evidence="2" type="ORF">DFQ27_002799</name>
</gene>
<proteinExistence type="predicted"/>
<protein>
    <submittedName>
        <fullName evidence="2">Uncharacterized protein</fullName>
    </submittedName>
</protein>
<reference evidence="2" key="1">
    <citation type="journal article" date="2020" name="Fungal Divers.">
        <title>Resolving the Mortierellaceae phylogeny through synthesis of multi-gene phylogenetics and phylogenomics.</title>
        <authorList>
            <person name="Vandepol N."/>
            <person name="Liber J."/>
            <person name="Desiro A."/>
            <person name="Na H."/>
            <person name="Kennedy M."/>
            <person name="Barry K."/>
            <person name="Grigoriev I.V."/>
            <person name="Miller A.N."/>
            <person name="O'Donnell K."/>
            <person name="Stajich J.E."/>
            <person name="Bonito G."/>
        </authorList>
    </citation>
    <scope>NUCLEOTIDE SEQUENCE</scope>
    <source>
        <strain evidence="2">BC1065</strain>
    </source>
</reference>
<dbReference type="Proteomes" id="UP000807716">
    <property type="component" value="Unassembled WGS sequence"/>
</dbReference>
<accession>A0A9P6TUB1</accession>
<dbReference type="EMBL" id="JAAAJB010002079">
    <property type="protein sequence ID" value="KAG0246892.1"/>
    <property type="molecule type" value="Genomic_DNA"/>
</dbReference>
<feature type="coiled-coil region" evidence="1">
    <location>
        <begin position="19"/>
        <end position="46"/>
    </location>
</feature>
<comment type="caution">
    <text evidence="2">The sequence shown here is derived from an EMBL/GenBank/DDBJ whole genome shotgun (WGS) entry which is preliminary data.</text>
</comment>
<evidence type="ECO:0000313" key="3">
    <source>
        <dbReference type="Proteomes" id="UP000807716"/>
    </source>
</evidence>
<evidence type="ECO:0000313" key="2">
    <source>
        <dbReference type="EMBL" id="KAG0246892.1"/>
    </source>
</evidence>
<organism evidence="2 3">
    <name type="scientific">Actinomortierella ambigua</name>
    <dbReference type="NCBI Taxonomy" id="1343610"/>
    <lineage>
        <taxon>Eukaryota</taxon>
        <taxon>Fungi</taxon>
        <taxon>Fungi incertae sedis</taxon>
        <taxon>Mucoromycota</taxon>
        <taxon>Mortierellomycotina</taxon>
        <taxon>Mortierellomycetes</taxon>
        <taxon>Mortierellales</taxon>
        <taxon>Mortierellaceae</taxon>
        <taxon>Actinomortierella</taxon>
    </lineage>
</organism>
<feature type="non-terminal residue" evidence="2">
    <location>
        <position position="110"/>
    </location>
</feature>
<keyword evidence="1" id="KW-0175">Coiled coil</keyword>
<evidence type="ECO:0000256" key="1">
    <source>
        <dbReference type="SAM" id="Coils"/>
    </source>
</evidence>